<proteinExistence type="predicted"/>
<dbReference type="InterPro" id="IPR024510">
    <property type="entry name" value="DUF2589"/>
</dbReference>
<keyword evidence="2" id="KW-1185">Reference proteome</keyword>
<protein>
    <submittedName>
        <fullName evidence="1">DUF2589 domain-containing protein</fullName>
    </submittedName>
</protein>
<dbReference type="EMBL" id="JAQNDM010000002">
    <property type="protein sequence ID" value="MDC0710178.1"/>
    <property type="molecule type" value="Genomic_DNA"/>
</dbReference>
<organism evidence="1 2">
    <name type="scientific">Stigmatella ashevillensis</name>
    <dbReference type="NCBI Taxonomy" id="2995309"/>
    <lineage>
        <taxon>Bacteria</taxon>
        <taxon>Pseudomonadati</taxon>
        <taxon>Myxococcota</taxon>
        <taxon>Myxococcia</taxon>
        <taxon>Myxococcales</taxon>
        <taxon>Cystobacterineae</taxon>
        <taxon>Archangiaceae</taxon>
        <taxon>Stigmatella</taxon>
    </lineage>
</organism>
<comment type="caution">
    <text evidence="1">The sequence shown here is derived from an EMBL/GenBank/DDBJ whole genome shotgun (WGS) entry which is preliminary data.</text>
</comment>
<evidence type="ECO:0000313" key="1">
    <source>
        <dbReference type="EMBL" id="MDC0710178.1"/>
    </source>
</evidence>
<name>A0ABT5DBJ0_9BACT</name>
<dbReference type="RefSeq" id="WP_272139378.1">
    <property type="nucleotide sequence ID" value="NZ_JAQNDM010000002.1"/>
</dbReference>
<evidence type="ECO:0000313" key="2">
    <source>
        <dbReference type="Proteomes" id="UP001221838"/>
    </source>
</evidence>
<dbReference type="Pfam" id="PF11655">
    <property type="entry name" value="DUF2589"/>
    <property type="match status" value="1"/>
</dbReference>
<sequence length="199" mass="21883">MSMDISKEGGGDKSLQFYQLIGAPLTALVQAEAQAAQVTAEFIERIGFEQAPAAVSPSSDKPAVDAPRRLRMLTFHYDKQDKTGKRQTYQVQIPLLSLIPIPAIQIKTAEIELMADIRGVKKARSSTQVGDESKDFLSRERLELKMGMRGGKSPTAMQVKVRMNVEQADIPSGLSRLLHTLDESALTEPAKRDAEESTK</sequence>
<dbReference type="Proteomes" id="UP001221838">
    <property type="component" value="Unassembled WGS sequence"/>
</dbReference>
<accession>A0ABT5DBJ0</accession>
<gene>
    <name evidence="1" type="ORF">POL68_17000</name>
</gene>
<reference evidence="1 2" key="1">
    <citation type="submission" date="2022-11" db="EMBL/GenBank/DDBJ databases">
        <title>Minimal conservation of predation-associated metabolite biosynthetic gene clusters underscores biosynthetic potential of Myxococcota including descriptions for ten novel species: Archangium lansinium sp. nov., Myxococcus landrumus sp. nov., Nannocystis bai.</title>
        <authorList>
            <person name="Ahearne A."/>
            <person name="Stevens C."/>
            <person name="Dowd S."/>
        </authorList>
    </citation>
    <scope>NUCLEOTIDE SEQUENCE [LARGE SCALE GENOMIC DNA]</scope>
    <source>
        <strain evidence="1 2">NCWAL01</strain>
    </source>
</reference>